<proteinExistence type="predicted"/>
<keyword evidence="2" id="KW-1185">Reference proteome</keyword>
<comment type="caution">
    <text evidence="1">The sequence shown here is derived from an EMBL/GenBank/DDBJ whole genome shotgun (WGS) entry which is preliminary data.</text>
</comment>
<feature type="non-terminal residue" evidence="1">
    <location>
        <position position="76"/>
    </location>
</feature>
<protein>
    <submittedName>
        <fullName evidence="1">Uncharacterized protein</fullName>
    </submittedName>
</protein>
<organism evidence="1 2">
    <name type="scientific">Goodea atripinnis</name>
    <dbReference type="NCBI Taxonomy" id="208336"/>
    <lineage>
        <taxon>Eukaryota</taxon>
        <taxon>Metazoa</taxon>
        <taxon>Chordata</taxon>
        <taxon>Craniata</taxon>
        <taxon>Vertebrata</taxon>
        <taxon>Euteleostomi</taxon>
        <taxon>Actinopterygii</taxon>
        <taxon>Neopterygii</taxon>
        <taxon>Teleostei</taxon>
        <taxon>Neoteleostei</taxon>
        <taxon>Acanthomorphata</taxon>
        <taxon>Ovalentaria</taxon>
        <taxon>Atherinomorphae</taxon>
        <taxon>Cyprinodontiformes</taxon>
        <taxon>Goodeidae</taxon>
        <taxon>Goodea</taxon>
    </lineage>
</organism>
<reference evidence="1 2" key="1">
    <citation type="submission" date="2021-06" db="EMBL/GenBank/DDBJ databases">
        <authorList>
            <person name="Palmer J.M."/>
        </authorList>
    </citation>
    <scope>NUCLEOTIDE SEQUENCE [LARGE SCALE GENOMIC DNA]</scope>
    <source>
        <strain evidence="1 2">GA_2019</strain>
        <tissue evidence="1">Muscle</tissue>
    </source>
</reference>
<name>A0ABV0PI89_9TELE</name>
<accession>A0ABV0PI89</accession>
<dbReference type="Proteomes" id="UP001476798">
    <property type="component" value="Unassembled WGS sequence"/>
</dbReference>
<dbReference type="EMBL" id="JAHRIO010074404">
    <property type="protein sequence ID" value="MEQ2183145.1"/>
    <property type="molecule type" value="Genomic_DNA"/>
</dbReference>
<evidence type="ECO:0000313" key="2">
    <source>
        <dbReference type="Proteomes" id="UP001476798"/>
    </source>
</evidence>
<evidence type="ECO:0000313" key="1">
    <source>
        <dbReference type="EMBL" id="MEQ2183145.1"/>
    </source>
</evidence>
<sequence>MAYQTELEEQMTASPDDALWEEVCIRTDHCLHLHKVAIQALGRTMGLMVNLTMLSTKEKEDLLDTPITPQGLCGAA</sequence>
<gene>
    <name evidence="1" type="ORF">GOODEAATRI_029637</name>
</gene>